<dbReference type="GO" id="GO:0003684">
    <property type="term" value="F:damaged DNA binding"/>
    <property type="evidence" value="ECO:0007669"/>
    <property type="project" value="InterPro"/>
</dbReference>
<dbReference type="Pfam" id="PF00817">
    <property type="entry name" value="IMS"/>
    <property type="match status" value="1"/>
</dbReference>
<dbReference type="SUPFAM" id="SSF56672">
    <property type="entry name" value="DNA/RNA polymerases"/>
    <property type="match status" value="1"/>
</dbReference>
<gene>
    <name evidence="3" type="ORF">GSUB_07465</name>
</gene>
<accession>A0A0B5FKM7</accession>
<dbReference type="EMBL" id="CP010311">
    <property type="protein sequence ID" value="AJF07953.1"/>
    <property type="molecule type" value="Genomic_DNA"/>
</dbReference>
<dbReference type="Gene3D" id="3.30.1490.100">
    <property type="entry name" value="DNA polymerase, Y-family, little finger domain"/>
    <property type="match status" value="1"/>
</dbReference>
<keyword evidence="4" id="KW-1185">Reference proteome</keyword>
<dbReference type="Pfam" id="PF11799">
    <property type="entry name" value="IMS_C"/>
    <property type="match status" value="1"/>
</dbReference>
<feature type="domain" description="UmuC" evidence="2">
    <location>
        <begin position="5"/>
        <end position="186"/>
    </location>
</feature>
<dbReference type="PANTHER" id="PTHR11076">
    <property type="entry name" value="DNA REPAIR POLYMERASE UMUC / TRANSFERASE FAMILY MEMBER"/>
    <property type="match status" value="1"/>
</dbReference>
<protein>
    <submittedName>
        <fullName evidence="3">DNA polymerase IV</fullName>
    </submittedName>
</protein>
<evidence type="ECO:0000313" key="3">
    <source>
        <dbReference type="EMBL" id="AJF07953.1"/>
    </source>
</evidence>
<dbReference type="InterPro" id="IPR050116">
    <property type="entry name" value="DNA_polymerase-Y"/>
</dbReference>
<sequence>MARDIVHLAVPAFAVSLARVVDASLRERPVAVSSGPSSRALLQCVSSEAQAEGVYEGMSAHRARLLCPALHVLPPDPHLLARGNQALQRLGGDYTPVVEPGDGGRLFLDLTGCSRLLGPGRDVAARLEKDLRQRLRLSGNVGVAGNKLVARIAAGCLERPGVCDVLRGAEQSFIGPLPTTVLPGVGPTRQTGLLQDLNIRFVQELAALSVAQMRLVVGAFAPLLHQRARGIDPSAVRPPQKSPQVAEETLLARQDNDDLVLLAALCQLVEACGRRLRRLRRMTAEIVLCLTYADGVSHQRRTALDIPCNHDPELYTAAEDLLKRVCERRVRIKGMRLECRQLCPVISQVDLFTRSGPSPRQAALQQALDQVRDKYGMAAVRRGRTLPL</sequence>
<dbReference type="GO" id="GO:0003887">
    <property type="term" value="F:DNA-directed DNA polymerase activity"/>
    <property type="evidence" value="ECO:0007669"/>
    <property type="project" value="UniProtKB-KW"/>
</dbReference>
<evidence type="ECO:0000259" key="2">
    <source>
        <dbReference type="PROSITE" id="PS50173"/>
    </source>
</evidence>
<dbReference type="GO" id="GO:0005829">
    <property type="term" value="C:cytosol"/>
    <property type="evidence" value="ECO:0007669"/>
    <property type="project" value="TreeGrafter"/>
</dbReference>
<dbReference type="InterPro" id="IPR036775">
    <property type="entry name" value="DNA_pol_Y-fam_lit_finger_sf"/>
</dbReference>
<dbReference type="InterPro" id="IPR043128">
    <property type="entry name" value="Rev_trsase/Diguanyl_cyclase"/>
</dbReference>
<dbReference type="HOGENOM" id="CLU_012348_1_3_7"/>
<dbReference type="KEGG" id="gsb:GSUB_07465"/>
<evidence type="ECO:0000256" key="1">
    <source>
        <dbReference type="ARBA" id="ARBA00010945"/>
    </source>
</evidence>
<dbReference type="Gene3D" id="1.10.150.20">
    <property type="entry name" value="5' to 3' exonuclease, C-terminal subdomain"/>
    <property type="match status" value="1"/>
</dbReference>
<dbReference type="AlphaFoldDB" id="A0A0B5FKM7"/>
<dbReference type="Gene3D" id="3.30.70.270">
    <property type="match status" value="1"/>
</dbReference>
<dbReference type="OrthoDB" id="9808813at2"/>
<dbReference type="Proteomes" id="UP000035036">
    <property type="component" value="Chromosome"/>
</dbReference>
<dbReference type="InterPro" id="IPR017961">
    <property type="entry name" value="DNA_pol_Y-fam_little_finger"/>
</dbReference>
<dbReference type="STRING" id="483547.GSUB_07465"/>
<reference evidence="3 4" key="1">
    <citation type="journal article" date="2015" name="Genome Announc.">
        <title>Genomes of Geoalkalibacter ferrihydriticus Z-0531T and Geoalkalibacter subterraneus Red1T, Two Haloalkaliphilic Metal-Reducing Deltaproteobacteria.</title>
        <authorList>
            <person name="Badalamenti J.P."/>
            <person name="Krajmalnik-Brown R."/>
            <person name="Torres C.I."/>
            <person name="Bond D.R."/>
        </authorList>
    </citation>
    <scope>NUCLEOTIDE SEQUENCE [LARGE SCALE GENOMIC DNA]</scope>
    <source>
        <strain evidence="3 4">Red1</strain>
    </source>
</reference>
<dbReference type="PROSITE" id="PS50173">
    <property type="entry name" value="UMUC"/>
    <property type="match status" value="1"/>
</dbReference>
<dbReference type="GO" id="GO:0009432">
    <property type="term" value="P:SOS response"/>
    <property type="evidence" value="ECO:0007669"/>
    <property type="project" value="TreeGrafter"/>
</dbReference>
<dbReference type="InterPro" id="IPR001126">
    <property type="entry name" value="UmuC"/>
</dbReference>
<proteinExistence type="inferred from homology"/>
<comment type="similarity">
    <text evidence="1">Belongs to the DNA polymerase type-Y family.</text>
</comment>
<dbReference type="Gene3D" id="3.40.1170.60">
    <property type="match status" value="1"/>
</dbReference>
<dbReference type="RefSeq" id="WP_040202242.1">
    <property type="nucleotide sequence ID" value="NZ_CP010311.1"/>
</dbReference>
<dbReference type="SUPFAM" id="SSF100879">
    <property type="entry name" value="Lesion bypass DNA polymerase (Y-family), little finger domain"/>
    <property type="match status" value="1"/>
</dbReference>
<evidence type="ECO:0000313" key="4">
    <source>
        <dbReference type="Proteomes" id="UP000035036"/>
    </source>
</evidence>
<dbReference type="GO" id="GO:0042276">
    <property type="term" value="P:error-prone translesion synthesis"/>
    <property type="evidence" value="ECO:0007669"/>
    <property type="project" value="TreeGrafter"/>
</dbReference>
<name>A0A0B5FKM7_9BACT</name>
<dbReference type="InterPro" id="IPR043502">
    <property type="entry name" value="DNA/RNA_pol_sf"/>
</dbReference>
<dbReference type="GO" id="GO:0006281">
    <property type="term" value="P:DNA repair"/>
    <property type="evidence" value="ECO:0007669"/>
    <property type="project" value="InterPro"/>
</dbReference>
<organism evidence="3 4">
    <name type="scientific">Geoalkalibacter subterraneus</name>
    <dbReference type="NCBI Taxonomy" id="483547"/>
    <lineage>
        <taxon>Bacteria</taxon>
        <taxon>Pseudomonadati</taxon>
        <taxon>Thermodesulfobacteriota</taxon>
        <taxon>Desulfuromonadia</taxon>
        <taxon>Desulfuromonadales</taxon>
        <taxon>Geoalkalibacteraceae</taxon>
        <taxon>Geoalkalibacter</taxon>
    </lineage>
</organism>
<dbReference type="PANTHER" id="PTHR11076:SF33">
    <property type="entry name" value="DNA POLYMERASE KAPPA"/>
    <property type="match status" value="1"/>
</dbReference>